<dbReference type="OrthoDB" id="135877at2157"/>
<proteinExistence type="predicted"/>
<gene>
    <name evidence="7" type="ORF">JMJ58_09290</name>
</gene>
<dbReference type="RefSeq" id="WP_204749151.1">
    <property type="nucleotide sequence ID" value="NZ_CP069188.1"/>
</dbReference>
<protein>
    <submittedName>
        <fullName evidence="7">TetR/AcrR family transcriptional regulator</fullName>
    </submittedName>
</protein>
<dbReference type="KEGG" id="hsal:JMJ58_09290"/>
<evidence type="ECO:0000256" key="4">
    <source>
        <dbReference type="ARBA" id="ARBA00023163"/>
    </source>
</evidence>
<dbReference type="SUPFAM" id="SSF48498">
    <property type="entry name" value="Tetracyclin repressor-like, C-terminal domain"/>
    <property type="match status" value="1"/>
</dbReference>
<dbReference type="InterPro" id="IPR036271">
    <property type="entry name" value="Tet_transcr_reg_TetR-rel_C_sf"/>
</dbReference>
<evidence type="ECO:0000256" key="1">
    <source>
        <dbReference type="ARBA" id="ARBA00022491"/>
    </source>
</evidence>
<name>A0A8T8E6E7_9EURY</name>
<organism evidence="7 8">
    <name type="scientific">Haloterrigena salifodinae</name>
    <dbReference type="NCBI Taxonomy" id="2675099"/>
    <lineage>
        <taxon>Archaea</taxon>
        <taxon>Methanobacteriati</taxon>
        <taxon>Methanobacteriota</taxon>
        <taxon>Stenosarchaea group</taxon>
        <taxon>Halobacteria</taxon>
        <taxon>Halobacteriales</taxon>
        <taxon>Natrialbaceae</taxon>
        <taxon>Haloterrigena</taxon>
    </lineage>
</organism>
<evidence type="ECO:0000313" key="7">
    <source>
        <dbReference type="EMBL" id="QRV17036.1"/>
    </source>
</evidence>
<dbReference type="EMBL" id="CP069188">
    <property type="protein sequence ID" value="QRV17036.1"/>
    <property type="molecule type" value="Genomic_DNA"/>
</dbReference>
<keyword evidence="3 5" id="KW-0238">DNA-binding</keyword>
<evidence type="ECO:0000313" key="8">
    <source>
        <dbReference type="Proteomes" id="UP000637819"/>
    </source>
</evidence>
<dbReference type="PANTHER" id="PTHR30328:SF54">
    <property type="entry name" value="HTH-TYPE TRANSCRIPTIONAL REPRESSOR SCO4008"/>
    <property type="match status" value="1"/>
</dbReference>
<dbReference type="Proteomes" id="UP000637819">
    <property type="component" value="Chromosome"/>
</dbReference>
<dbReference type="InterPro" id="IPR050109">
    <property type="entry name" value="HTH-type_TetR-like_transc_reg"/>
</dbReference>
<dbReference type="AlphaFoldDB" id="A0A8T8E6E7"/>
<evidence type="ECO:0000256" key="2">
    <source>
        <dbReference type="ARBA" id="ARBA00023015"/>
    </source>
</evidence>
<feature type="DNA-binding region" description="H-T-H motif" evidence="5">
    <location>
        <begin position="35"/>
        <end position="54"/>
    </location>
</feature>
<dbReference type="PROSITE" id="PS50977">
    <property type="entry name" value="HTH_TETR_2"/>
    <property type="match status" value="1"/>
</dbReference>
<evidence type="ECO:0000256" key="3">
    <source>
        <dbReference type="ARBA" id="ARBA00023125"/>
    </source>
</evidence>
<dbReference type="InterPro" id="IPR009057">
    <property type="entry name" value="Homeodomain-like_sf"/>
</dbReference>
<evidence type="ECO:0000256" key="5">
    <source>
        <dbReference type="PROSITE-ProRule" id="PRU00335"/>
    </source>
</evidence>
<dbReference type="InterPro" id="IPR001647">
    <property type="entry name" value="HTH_TetR"/>
</dbReference>
<dbReference type="Gene3D" id="1.10.357.10">
    <property type="entry name" value="Tetracycline Repressor, domain 2"/>
    <property type="match status" value="1"/>
</dbReference>
<keyword evidence="8" id="KW-1185">Reference proteome</keyword>
<dbReference type="InterPro" id="IPR039538">
    <property type="entry name" value="BetI_C"/>
</dbReference>
<reference evidence="7 8" key="1">
    <citation type="submission" date="2021-01" db="EMBL/GenBank/DDBJ databases">
        <title>Genome Sequence and Methylation Pattern of Haloterrigena salifodinae BOL5-1, An Extremely Halophilic Archaeon from a Bolivian Salt Mine.</title>
        <authorList>
            <person name="DasSarma P."/>
            <person name="Anton B.P."/>
            <person name="DasSarma S.L."/>
            <person name="von Ehrenheim H.A.L."/>
            <person name="Martinez F.L."/>
            <person name="Guzman D."/>
            <person name="Roberts R.J."/>
            <person name="DasSarma S."/>
        </authorList>
    </citation>
    <scope>NUCLEOTIDE SEQUENCE [LARGE SCALE GENOMIC DNA]</scope>
    <source>
        <strain evidence="7 8">BOL5-1</strain>
    </source>
</reference>
<dbReference type="GO" id="GO:0003677">
    <property type="term" value="F:DNA binding"/>
    <property type="evidence" value="ECO:0007669"/>
    <property type="project" value="UniProtKB-UniRule"/>
</dbReference>
<sequence length="207" mass="23276">MGAPDPFESSPDETRGEMMRATYEALRKHGYSNLTIQRIGDEFPKSKSLIYQHYDGKDDLLVAFLEFLLERFKTDVPSGDDFEDACDHLLTLVEQPLTEPDDEHVDFLGAMAALRGQAPFDEAYREQFADTDAFFREHVADIVRGGIEQGVFREVDPEQTAAFISATIDGAQSQYVTTGNEAAVDDARRELTEYVRRRLVVDGEDGP</sequence>
<accession>A0A8T8E6E7</accession>
<dbReference type="SUPFAM" id="SSF46689">
    <property type="entry name" value="Homeodomain-like"/>
    <property type="match status" value="1"/>
</dbReference>
<dbReference type="Pfam" id="PF00440">
    <property type="entry name" value="TetR_N"/>
    <property type="match status" value="1"/>
</dbReference>
<dbReference type="Pfam" id="PF13977">
    <property type="entry name" value="TetR_C_6"/>
    <property type="match status" value="1"/>
</dbReference>
<dbReference type="GeneID" id="62875316"/>
<dbReference type="PANTHER" id="PTHR30328">
    <property type="entry name" value="TRANSCRIPTIONAL REPRESSOR"/>
    <property type="match status" value="1"/>
</dbReference>
<feature type="domain" description="HTH tetR-type" evidence="6">
    <location>
        <begin position="12"/>
        <end position="72"/>
    </location>
</feature>
<keyword evidence="2" id="KW-0805">Transcription regulation</keyword>
<evidence type="ECO:0000259" key="6">
    <source>
        <dbReference type="PROSITE" id="PS50977"/>
    </source>
</evidence>
<keyword evidence="4" id="KW-0804">Transcription</keyword>
<keyword evidence="1" id="KW-0678">Repressor</keyword>